<organism evidence="2 3">
    <name type="scientific">Halomonas lysinitropha</name>
    <dbReference type="NCBI Taxonomy" id="2607506"/>
    <lineage>
        <taxon>Bacteria</taxon>
        <taxon>Pseudomonadati</taxon>
        <taxon>Pseudomonadota</taxon>
        <taxon>Gammaproteobacteria</taxon>
        <taxon>Oceanospirillales</taxon>
        <taxon>Halomonadaceae</taxon>
        <taxon>Halomonas</taxon>
    </lineage>
</organism>
<sequence length="153" mass="17683">MIDSIQRFFNDFMVTEAGGKAATAPTLELATAALLFEVARADYHLDDSEVALLRDQLRRRFALEETDLDELLRLAREEAESAVDHYQFVSLVKEHFDYAQRCELVRMMWSLSLADGEQHHLEEHRIRRLAELLHVSHSDFIRAKLQVQEGTAD</sequence>
<reference evidence="2 3" key="1">
    <citation type="submission" date="2019-09" db="EMBL/GenBank/DDBJ databases">
        <authorList>
            <person name="Criscuolo A."/>
        </authorList>
    </citation>
    <scope>NUCLEOTIDE SEQUENCE [LARGE SCALE GENOMIC DNA]</scope>
    <source>
        <strain evidence="3">3(2)</strain>
    </source>
</reference>
<protein>
    <submittedName>
        <fullName evidence="2">Tellurite resistance protein TerB</fullName>
    </submittedName>
</protein>
<dbReference type="RefSeq" id="WP_151444468.1">
    <property type="nucleotide sequence ID" value="NZ_CABVOU010000039.1"/>
</dbReference>
<dbReference type="Gene3D" id="1.10.3680.10">
    <property type="entry name" value="TerB-like"/>
    <property type="match status" value="1"/>
</dbReference>
<dbReference type="EMBL" id="CABVOU010000039">
    <property type="protein sequence ID" value="VVZ96670.1"/>
    <property type="molecule type" value="Genomic_DNA"/>
</dbReference>
<keyword evidence="3" id="KW-1185">Reference proteome</keyword>
<dbReference type="InterPro" id="IPR007791">
    <property type="entry name" value="DjlA_N"/>
</dbReference>
<dbReference type="InterPro" id="IPR029024">
    <property type="entry name" value="TerB-like"/>
</dbReference>
<dbReference type="Proteomes" id="UP000326725">
    <property type="component" value="Unassembled WGS sequence"/>
</dbReference>
<evidence type="ECO:0000259" key="1">
    <source>
        <dbReference type="Pfam" id="PF05099"/>
    </source>
</evidence>
<evidence type="ECO:0000313" key="3">
    <source>
        <dbReference type="Proteomes" id="UP000326725"/>
    </source>
</evidence>
<dbReference type="AlphaFoldDB" id="A0A5K1I9G1"/>
<evidence type="ECO:0000313" key="2">
    <source>
        <dbReference type="EMBL" id="VVZ96670.1"/>
    </source>
</evidence>
<name>A0A5K1I9G1_9GAMM</name>
<dbReference type="SUPFAM" id="SSF158682">
    <property type="entry name" value="TerB-like"/>
    <property type="match status" value="1"/>
</dbReference>
<dbReference type="Pfam" id="PF05099">
    <property type="entry name" value="TerB"/>
    <property type="match status" value="1"/>
</dbReference>
<accession>A0A5K1I9G1</accession>
<gene>
    <name evidence="2" type="ORF">HALO32_02773</name>
</gene>
<dbReference type="CDD" id="cd07313">
    <property type="entry name" value="terB_like_2"/>
    <property type="match status" value="1"/>
</dbReference>
<feature type="domain" description="Co-chaperone DjlA N-terminal" evidence="1">
    <location>
        <begin position="28"/>
        <end position="144"/>
    </location>
</feature>
<proteinExistence type="predicted"/>